<dbReference type="OrthoDB" id="10038899at2759"/>
<dbReference type="EMBL" id="UYJE01006393">
    <property type="protein sequence ID" value="VDI45626.1"/>
    <property type="molecule type" value="Genomic_DNA"/>
</dbReference>
<dbReference type="AlphaFoldDB" id="A0A8B6F774"/>
<proteinExistence type="predicted"/>
<sequence>MVSLIEFLKERNIPVDKVEEDKNIGNDHAAKSERRIELGWLMKEGDRMKQVRGPTGGGTRHLIVDKDTLVSTIKETALKLYFPEGISPR</sequence>
<gene>
    <name evidence="1" type="ORF">MGAL_10B011572</name>
</gene>
<keyword evidence="2" id="KW-1185">Reference proteome</keyword>
<comment type="caution">
    <text evidence="1">The sequence shown here is derived from an EMBL/GenBank/DDBJ whole genome shotgun (WGS) entry which is preliminary data.</text>
</comment>
<evidence type="ECO:0000313" key="1">
    <source>
        <dbReference type="EMBL" id="VDI45626.1"/>
    </source>
</evidence>
<name>A0A8B6F774_MYTGA</name>
<evidence type="ECO:0000313" key="2">
    <source>
        <dbReference type="Proteomes" id="UP000596742"/>
    </source>
</evidence>
<accession>A0A8B6F774</accession>
<protein>
    <submittedName>
        <fullName evidence="1">Uncharacterized protein</fullName>
    </submittedName>
</protein>
<organism evidence="1 2">
    <name type="scientific">Mytilus galloprovincialis</name>
    <name type="common">Mediterranean mussel</name>
    <dbReference type="NCBI Taxonomy" id="29158"/>
    <lineage>
        <taxon>Eukaryota</taxon>
        <taxon>Metazoa</taxon>
        <taxon>Spiralia</taxon>
        <taxon>Lophotrochozoa</taxon>
        <taxon>Mollusca</taxon>
        <taxon>Bivalvia</taxon>
        <taxon>Autobranchia</taxon>
        <taxon>Pteriomorphia</taxon>
        <taxon>Mytilida</taxon>
        <taxon>Mytiloidea</taxon>
        <taxon>Mytilidae</taxon>
        <taxon>Mytilinae</taxon>
        <taxon>Mytilus</taxon>
    </lineage>
</organism>
<reference evidence="1" key="1">
    <citation type="submission" date="2018-11" db="EMBL/GenBank/DDBJ databases">
        <authorList>
            <person name="Alioto T."/>
            <person name="Alioto T."/>
        </authorList>
    </citation>
    <scope>NUCLEOTIDE SEQUENCE</scope>
</reference>
<dbReference type="Proteomes" id="UP000596742">
    <property type="component" value="Unassembled WGS sequence"/>
</dbReference>
<feature type="non-terminal residue" evidence="1">
    <location>
        <position position="89"/>
    </location>
</feature>